<dbReference type="RefSeq" id="XP_069196696.1">
    <property type="nucleotide sequence ID" value="XM_069344277.1"/>
</dbReference>
<dbReference type="GeneID" id="95978308"/>
<dbReference type="EMBL" id="JBFMKM010000016">
    <property type="protein sequence ID" value="KAL1297014.1"/>
    <property type="molecule type" value="Genomic_DNA"/>
</dbReference>
<accession>A0ABR3P2K8</accession>
<evidence type="ECO:0008006" key="4">
    <source>
        <dbReference type="Google" id="ProtNLM"/>
    </source>
</evidence>
<keyword evidence="3" id="KW-1185">Reference proteome</keyword>
<dbReference type="InterPro" id="IPR005197">
    <property type="entry name" value="Glyco_hydro_71"/>
</dbReference>
<dbReference type="CDD" id="cd11577">
    <property type="entry name" value="GH71"/>
    <property type="match status" value="1"/>
</dbReference>
<evidence type="ECO:0000256" key="1">
    <source>
        <dbReference type="SAM" id="SignalP"/>
    </source>
</evidence>
<name>A0ABR3P2K8_9PEZI</name>
<dbReference type="Gene3D" id="3.20.20.80">
    <property type="entry name" value="Glycosidases"/>
    <property type="match status" value="1"/>
</dbReference>
<sequence length="470" mass="51679">MFPKVFGALLLAAVGAQIAAAGEVVAHFMLDNSYAYTKSQWKTDMAAAQQVGIDGFALNWIPPDCNHPSRGWQLDRIDDAYDAAESMGFKLMFSFDMSYSECNIYWNTTFMSSMITKYSGSSAAMRWNTNVLVSTYGGDQVDEYGNDFFQKLKDTVKGSGVAISLSPALTSYSEGAQNHADTAASNLIKNYPSIDGFFNWQAWPLENDNLTVSADEAFKSALNNAGKTGPYIMAISPWQFKDLNDGVAANSWVSYSDTLFTQRLHAVANAAFSPDIIEILTWNDFCESHYLRDIPSFTDVSATDYVTYSNGMDNYVKDMNHAPWRIIAKYYISWWKNGKAPAIAMDQVVFWYRIHPKDVVCAGGASTGSVRNYEYPVDAVFAWALVKEPSTITVSVGDNAGFTFYADGSGPQTTMVPFPDDLGNGVSPYVGIGRNGSTIHEAHGSVLITKDCAWQNFNPVVNLAGEGINR</sequence>
<dbReference type="Pfam" id="PF03659">
    <property type="entry name" value="Glyco_hydro_71"/>
    <property type="match status" value="1"/>
</dbReference>
<evidence type="ECO:0000313" key="3">
    <source>
        <dbReference type="Proteomes" id="UP001562354"/>
    </source>
</evidence>
<keyword evidence="1" id="KW-0732">Signal</keyword>
<evidence type="ECO:0000313" key="2">
    <source>
        <dbReference type="EMBL" id="KAL1297014.1"/>
    </source>
</evidence>
<reference evidence="2 3" key="1">
    <citation type="submission" date="2024-07" db="EMBL/GenBank/DDBJ databases">
        <title>Draft sequence of the Neodothiora populina.</title>
        <authorList>
            <person name="Drown D.D."/>
            <person name="Schuette U.S."/>
            <person name="Buechlein A.B."/>
            <person name="Rusch D.R."/>
            <person name="Winton L.W."/>
            <person name="Adams G.A."/>
        </authorList>
    </citation>
    <scope>NUCLEOTIDE SEQUENCE [LARGE SCALE GENOMIC DNA]</scope>
    <source>
        <strain evidence="2 3">CPC 39397</strain>
    </source>
</reference>
<feature type="signal peptide" evidence="1">
    <location>
        <begin position="1"/>
        <end position="21"/>
    </location>
</feature>
<proteinExistence type="predicted"/>
<gene>
    <name evidence="2" type="ORF">AAFC00_004608</name>
</gene>
<protein>
    <recommendedName>
        <fullName evidence="4">Glycoside hydrolase family 71 protein</fullName>
    </recommendedName>
</protein>
<comment type="caution">
    <text evidence="2">The sequence shown here is derived from an EMBL/GenBank/DDBJ whole genome shotgun (WGS) entry which is preliminary data.</text>
</comment>
<dbReference type="Proteomes" id="UP001562354">
    <property type="component" value="Unassembled WGS sequence"/>
</dbReference>
<organism evidence="2 3">
    <name type="scientific">Neodothiora populina</name>
    <dbReference type="NCBI Taxonomy" id="2781224"/>
    <lineage>
        <taxon>Eukaryota</taxon>
        <taxon>Fungi</taxon>
        <taxon>Dikarya</taxon>
        <taxon>Ascomycota</taxon>
        <taxon>Pezizomycotina</taxon>
        <taxon>Dothideomycetes</taxon>
        <taxon>Dothideomycetidae</taxon>
        <taxon>Dothideales</taxon>
        <taxon>Dothioraceae</taxon>
        <taxon>Neodothiora</taxon>
    </lineage>
</organism>
<feature type="chain" id="PRO_5045123337" description="Glycoside hydrolase family 71 protein" evidence="1">
    <location>
        <begin position="22"/>
        <end position="470"/>
    </location>
</feature>